<sequence>MVLANYGTSHTRIISQETRLSDKRLVQQKDFGSKRNGHHSSRTEGEPARRGLPAEQCSLLYLRSDCRRSQEEALSYVNIDVRTQSPESLLPLFSPWLPGFHSAGRIGRKKSSKEKKAKLEQELLLQPKPQTKVPGSRADLGHVPLPSRALPGTFAPRPGLIHLTTPLRPGELKALFITENLLVLYSNLDEYPFVNLVGKSSALECLFSGLGVRDGDKQSLRMERISQRMTGDGEGEREGRKSESLGASDDLFTNRDCMRGMNVALCAGQTVGSNKESYAAQAQGLQMSGSAPLTPGLHRQQAAVVRERQAASERLGGGQWAENKKEPLSQPVEDTTALLTIGASHNGEIHRSLNDIQQVIVDNLTTVSRKIIKLSLKIGLDLCNIWSNTGNSLFRSGVSVFSTSCASFNISALSGWRQSPRASHHERIGASCRAREMP</sequence>
<feature type="compositionally biased region" description="Basic and acidic residues" evidence="1">
    <location>
        <begin position="24"/>
        <end position="33"/>
    </location>
</feature>
<reference evidence="2 4" key="1">
    <citation type="submission" date="2019-08" db="EMBL/GenBank/DDBJ databases">
        <title>A chromosome-level genome assembly, high-density linkage maps, and genome scans reveal the genomic architecture of hybrid incompatibilities underlying speciation via character displacement in darters (Percidae: Etheostominae).</title>
        <authorList>
            <person name="Moran R.L."/>
            <person name="Catchen J.M."/>
            <person name="Fuller R.C."/>
        </authorList>
    </citation>
    <scope>NUCLEOTIDE SEQUENCE [LARGE SCALE GENOMIC DNA]</scope>
    <source>
        <strain evidence="2">EspeVRDwgs_2016</strain>
        <tissue evidence="2">Muscle</tissue>
    </source>
</reference>
<gene>
    <name evidence="3" type="ORF">FQN60_003821</name>
    <name evidence="2" type="ORF">FQN60_006278</name>
</gene>
<feature type="region of interest" description="Disordered" evidence="1">
    <location>
        <begin position="226"/>
        <end position="248"/>
    </location>
</feature>
<protein>
    <submittedName>
        <fullName evidence="2">Uncharacterized protein</fullName>
    </submittedName>
</protein>
<dbReference type="EMBL" id="VOFY01000015">
    <property type="protein sequence ID" value="KAA8585127.1"/>
    <property type="molecule type" value="Genomic_DNA"/>
</dbReference>
<dbReference type="Proteomes" id="UP000327493">
    <property type="component" value="Chromosome 19"/>
</dbReference>
<evidence type="ECO:0000313" key="3">
    <source>
        <dbReference type="EMBL" id="KAA8585127.1"/>
    </source>
</evidence>
<evidence type="ECO:0000313" key="2">
    <source>
        <dbReference type="EMBL" id="KAA8582607.1"/>
    </source>
</evidence>
<organism evidence="2 4">
    <name type="scientific">Etheostoma spectabile</name>
    <name type="common">orangethroat darter</name>
    <dbReference type="NCBI Taxonomy" id="54343"/>
    <lineage>
        <taxon>Eukaryota</taxon>
        <taxon>Metazoa</taxon>
        <taxon>Chordata</taxon>
        <taxon>Craniata</taxon>
        <taxon>Vertebrata</taxon>
        <taxon>Euteleostomi</taxon>
        <taxon>Actinopterygii</taxon>
        <taxon>Neopterygii</taxon>
        <taxon>Teleostei</taxon>
        <taxon>Neoteleostei</taxon>
        <taxon>Acanthomorphata</taxon>
        <taxon>Eupercaria</taxon>
        <taxon>Perciformes</taxon>
        <taxon>Percoidei</taxon>
        <taxon>Percidae</taxon>
        <taxon>Etheostomatinae</taxon>
        <taxon>Etheostoma</taxon>
    </lineage>
</organism>
<keyword evidence="4" id="KW-1185">Reference proteome</keyword>
<accession>A0A5J5CLL3</accession>
<proteinExistence type="predicted"/>
<dbReference type="Proteomes" id="UP000327493">
    <property type="component" value="Chromosome 15"/>
</dbReference>
<dbReference type="AlphaFoldDB" id="A0A5J5CLL3"/>
<comment type="caution">
    <text evidence="2">The sequence shown here is derived from an EMBL/GenBank/DDBJ whole genome shotgun (WGS) entry which is preliminary data.</text>
</comment>
<name>A0A5J5CLL3_9PERO</name>
<feature type="region of interest" description="Disordered" evidence="1">
    <location>
        <begin position="24"/>
        <end position="50"/>
    </location>
</feature>
<dbReference type="EMBL" id="VOFY01000019">
    <property type="protein sequence ID" value="KAA8582607.1"/>
    <property type="molecule type" value="Genomic_DNA"/>
</dbReference>
<feature type="compositionally biased region" description="Basic and acidic residues" evidence="1">
    <location>
        <begin position="234"/>
        <end position="243"/>
    </location>
</feature>
<evidence type="ECO:0000256" key="1">
    <source>
        <dbReference type="SAM" id="MobiDB-lite"/>
    </source>
</evidence>
<evidence type="ECO:0000313" key="4">
    <source>
        <dbReference type="Proteomes" id="UP000327493"/>
    </source>
</evidence>